<comment type="similarity">
    <text evidence="1">Belongs to the TMEM53 family.</text>
</comment>
<evidence type="ECO:0000256" key="6">
    <source>
        <dbReference type="ARBA" id="ARBA00034303"/>
    </source>
</evidence>
<comment type="caution">
    <text evidence="7">The sequence shown here is derived from an EMBL/GenBank/DDBJ whole genome shotgun (WGS) entry which is preliminary data.</text>
</comment>
<gene>
    <name evidence="7" type="ORF">O3P69_006932</name>
</gene>
<keyword evidence="4" id="KW-0472">Membrane</keyword>
<name>A0AAW0U6C6_SCYPA</name>
<keyword evidence="3" id="KW-1133">Transmembrane helix</keyword>
<evidence type="ECO:0000256" key="4">
    <source>
        <dbReference type="ARBA" id="ARBA00023136"/>
    </source>
</evidence>
<protein>
    <recommendedName>
        <fullName evidence="9">Transmembrane protein 53</fullName>
    </recommendedName>
</protein>
<organism evidence="7 8">
    <name type="scientific">Scylla paramamosain</name>
    <name type="common">Mud crab</name>
    <dbReference type="NCBI Taxonomy" id="85552"/>
    <lineage>
        <taxon>Eukaryota</taxon>
        <taxon>Metazoa</taxon>
        <taxon>Ecdysozoa</taxon>
        <taxon>Arthropoda</taxon>
        <taxon>Crustacea</taxon>
        <taxon>Multicrustacea</taxon>
        <taxon>Malacostraca</taxon>
        <taxon>Eumalacostraca</taxon>
        <taxon>Eucarida</taxon>
        <taxon>Decapoda</taxon>
        <taxon>Pleocyemata</taxon>
        <taxon>Brachyura</taxon>
        <taxon>Eubrachyura</taxon>
        <taxon>Portunoidea</taxon>
        <taxon>Portunidae</taxon>
        <taxon>Portuninae</taxon>
        <taxon>Scylla</taxon>
    </lineage>
</organism>
<sequence length="317" mass="35951">MEDDLEYFITFPTPMPKEIQRRNASGKDDEDEDFVFVNGANGDKEPVVFLLGWLGAQDQHLAKYCTIYNQRGCITIRYTSPSSYVFFRPAVKLMPIARKLLSLLRDMSLDDHPVFFHMFSNNGSVLYYYLTQAMAEPAAPRITVKGCIFDSTPAPRRIFSGVRAMYEVTPGSVWMKLCVSLGMMLYLLGWKVLSISWTIISGKLPINPPWTLVEDSSRCPQLFLYSRADKLISFQDVELFMSERQRVGVPVVAKCWPDSPHVQHYRVYPEEYREVVYSFLTQCLSQEGVIISQPQLAAVAAAAASATFEGETKTKSD</sequence>
<evidence type="ECO:0000313" key="8">
    <source>
        <dbReference type="Proteomes" id="UP001487740"/>
    </source>
</evidence>
<reference evidence="7 8" key="1">
    <citation type="submission" date="2023-03" db="EMBL/GenBank/DDBJ databases">
        <title>High-quality genome of Scylla paramamosain provides insights in environmental adaptation.</title>
        <authorList>
            <person name="Zhang L."/>
        </authorList>
    </citation>
    <scope>NUCLEOTIDE SEQUENCE [LARGE SCALE GENOMIC DNA]</scope>
    <source>
        <strain evidence="7">LZ_2023a</strain>
        <tissue evidence="7">Muscle</tissue>
    </source>
</reference>
<evidence type="ECO:0000256" key="1">
    <source>
        <dbReference type="ARBA" id="ARBA00007387"/>
    </source>
</evidence>
<dbReference type="SUPFAM" id="SSF53474">
    <property type="entry name" value="alpha/beta-Hydrolases"/>
    <property type="match status" value="1"/>
</dbReference>
<evidence type="ECO:0000256" key="3">
    <source>
        <dbReference type="ARBA" id="ARBA00022989"/>
    </source>
</evidence>
<comment type="subcellular location">
    <subcellularLocation>
        <location evidence="6">Nucleus outer membrane</location>
        <topology evidence="6">Single-pass membrane protein</topology>
    </subcellularLocation>
</comment>
<dbReference type="PANTHER" id="PTHR12265:SF30">
    <property type="entry name" value="TRANSMEMBRANE PROTEIN 53"/>
    <property type="match status" value="1"/>
</dbReference>
<keyword evidence="5" id="KW-0539">Nucleus</keyword>
<evidence type="ECO:0008006" key="9">
    <source>
        <dbReference type="Google" id="ProtNLM"/>
    </source>
</evidence>
<dbReference type="GO" id="GO:0005640">
    <property type="term" value="C:nuclear outer membrane"/>
    <property type="evidence" value="ECO:0007669"/>
    <property type="project" value="UniProtKB-SubCell"/>
</dbReference>
<dbReference type="PANTHER" id="PTHR12265">
    <property type="entry name" value="TRANSMEMBRANE PROTEIN 53"/>
    <property type="match status" value="1"/>
</dbReference>
<evidence type="ECO:0000256" key="2">
    <source>
        <dbReference type="ARBA" id="ARBA00022692"/>
    </source>
</evidence>
<dbReference type="Pfam" id="PF05705">
    <property type="entry name" value="DUF829"/>
    <property type="match status" value="1"/>
</dbReference>
<evidence type="ECO:0000256" key="5">
    <source>
        <dbReference type="ARBA" id="ARBA00023242"/>
    </source>
</evidence>
<dbReference type="InterPro" id="IPR029058">
    <property type="entry name" value="AB_hydrolase_fold"/>
</dbReference>
<evidence type="ECO:0000313" key="7">
    <source>
        <dbReference type="EMBL" id="KAK8393932.1"/>
    </source>
</evidence>
<dbReference type="Gene3D" id="3.40.50.1820">
    <property type="entry name" value="alpha/beta hydrolase"/>
    <property type="match status" value="1"/>
</dbReference>
<dbReference type="EMBL" id="JARAKH010000020">
    <property type="protein sequence ID" value="KAK8393932.1"/>
    <property type="molecule type" value="Genomic_DNA"/>
</dbReference>
<dbReference type="InterPro" id="IPR008547">
    <property type="entry name" value="DUF829_TMEM53"/>
</dbReference>
<dbReference type="Proteomes" id="UP001487740">
    <property type="component" value="Unassembled WGS sequence"/>
</dbReference>
<proteinExistence type="inferred from homology"/>
<dbReference type="AlphaFoldDB" id="A0AAW0U6C6"/>
<keyword evidence="8" id="KW-1185">Reference proteome</keyword>
<keyword evidence="2" id="KW-0812">Transmembrane</keyword>
<accession>A0AAW0U6C6</accession>